<sequence length="125" mass="14122">MAVVALRCRFGRLVCRADFGRRQLDLCGCSWWLEEGRRVRKGGRSWGLCHGWRQRGEEEMMGKAGMVFQRTAGERGILRVEGRVRTGLSGEGERAAAVVAGTVDGEKEKRERETEIVGSNVRVWR</sequence>
<comment type="caution">
    <text evidence="1">The sequence shown here is derived from an EMBL/GenBank/DDBJ whole genome shotgun (WGS) entry which is preliminary data.</text>
</comment>
<name>A0A9Q0NX76_SALVM</name>
<dbReference type="Proteomes" id="UP001151529">
    <property type="component" value="Chromosome 7"/>
</dbReference>
<organism evidence="1 2">
    <name type="scientific">Salix viminalis</name>
    <name type="common">Common osier</name>
    <name type="synonym">Basket willow</name>
    <dbReference type="NCBI Taxonomy" id="40686"/>
    <lineage>
        <taxon>Eukaryota</taxon>
        <taxon>Viridiplantae</taxon>
        <taxon>Streptophyta</taxon>
        <taxon>Embryophyta</taxon>
        <taxon>Tracheophyta</taxon>
        <taxon>Spermatophyta</taxon>
        <taxon>Magnoliopsida</taxon>
        <taxon>eudicotyledons</taxon>
        <taxon>Gunneridae</taxon>
        <taxon>Pentapetalae</taxon>
        <taxon>rosids</taxon>
        <taxon>fabids</taxon>
        <taxon>Malpighiales</taxon>
        <taxon>Salicaceae</taxon>
        <taxon>Saliceae</taxon>
        <taxon>Salix</taxon>
    </lineage>
</organism>
<evidence type="ECO:0000313" key="2">
    <source>
        <dbReference type="Proteomes" id="UP001151529"/>
    </source>
</evidence>
<reference evidence="1" key="2">
    <citation type="journal article" date="2023" name="Int. J. Mol. Sci.">
        <title>De Novo Assembly and Annotation of 11 Diverse Shrub Willow (Salix) Genomes Reveals Novel Gene Organization in Sex-Linked Regions.</title>
        <authorList>
            <person name="Hyden B."/>
            <person name="Feng K."/>
            <person name="Yates T.B."/>
            <person name="Jawdy S."/>
            <person name="Cereghino C."/>
            <person name="Smart L.B."/>
            <person name="Muchero W."/>
        </authorList>
    </citation>
    <scope>NUCLEOTIDE SEQUENCE [LARGE SCALE GENOMIC DNA]</scope>
    <source>
        <tissue evidence="1">Shoot tip</tissue>
    </source>
</reference>
<dbReference type="AlphaFoldDB" id="A0A9Q0NX76"/>
<dbReference type="EMBL" id="JAPFFL010000014">
    <property type="protein sequence ID" value="KAJ6677557.1"/>
    <property type="molecule type" value="Genomic_DNA"/>
</dbReference>
<reference evidence="1" key="1">
    <citation type="submission" date="2022-11" db="EMBL/GenBank/DDBJ databases">
        <authorList>
            <person name="Hyden B.L."/>
            <person name="Feng K."/>
            <person name="Yates T."/>
            <person name="Jawdy S."/>
            <person name="Smart L.B."/>
            <person name="Muchero W."/>
        </authorList>
    </citation>
    <scope>NUCLEOTIDE SEQUENCE</scope>
    <source>
        <tissue evidence="1">Shoot tip</tissue>
    </source>
</reference>
<evidence type="ECO:0000313" key="1">
    <source>
        <dbReference type="EMBL" id="KAJ6677557.1"/>
    </source>
</evidence>
<proteinExistence type="predicted"/>
<gene>
    <name evidence="1" type="ORF">OIU85_008161</name>
</gene>
<accession>A0A9Q0NX76</accession>
<keyword evidence="2" id="KW-1185">Reference proteome</keyword>
<protein>
    <submittedName>
        <fullName evidence="1">Uncharacterized protein</fullName>
    </submittedName>
</protein>